<organism evidence="2 3">
    <name type="scientific">Corynebacterium pyruviciproducens</name>
    <dbReference type="NCBI Taxonomy" id="598660"/>
    <lineage>
        <taxon>Bacteria</taxon>
        <taxon>Bacillati</taxon>
        <taxon>Actinomycetota</taxon>
        <taxon>Actinomycetes</taxon>
        <taxon>Mycobacteriales</taxon>
        <taxon>Corynebacteriaceae</taxon>
        <taxon>Corynebacterium</taxon>
    </lineage>
</organism>
<reference evidence="2" key="2">
    <citation type="submission" date="2023-10" db="EMBL/GenBank/DDBJ databases">
        <authorList>
            <person name="Choi B."/>
        </authorList>
    </citation>
    <scope>NUCLEOTIDE SEQUENCE</scope>
    <source>
        <strain evidence="2">UMB0763</strain>
    </source>
</reference>
<keyword evidence="1" id="KW-0472">Membrane</keyword>
<evidence type="ECO:0008006" key="4">
    <source>
        <dbReference type="Google" id="ProtNLM"/>
    </source>
</evidence>
<proteinExistence type="predicted"/>
<keyword evidence="1" id="KW-0812">Transmembrane</keyword>
<accession>A0AAF0YWE8</accession>
<keyword evidence="1" id="KW-1133">Transmembrane helix</keyword>
<dbReference type="AlphaFoldDB" id="A0AAF0YWE8"/>
<name>A0AAF0YWE8_9CORY</name>
<dbReference type="EMBL" id="CP136958">
    <property type="protein sequence ID" value="WOT01770.1"/>
    <property type="molecule type" value="Genomic_DNA"/>
</dbReference>
<feature type="transmembrane region" description="Helical" evidence="1">
    <location>
        <begin position="180"/>
        <end position="206"/>
    </location>
</feature>
<dbReference type="RefSeq" id="WP_101677631.1">
    <property type="nucleotide sequence ID" value="NZ_CAMIHY010000018.1"/>
</dbReference>
<evidence type="ECO:0000313" key="2">
    <source>
        <dbReference type="EMBL" id="WOT01770.1"/>
    </source>
</evidence>
<evidence type="ECO:0000313" key="3">
    <source>
        <dbReference type="Proteomes" id="UP000234560"/>
    </source>
</evidence>
<protein>
    <recommendedName>
        <fullName evidence="4">Type II secretion system protein GspF domain-containing protein</fullName>
    </recommendedName>
</protein>
<sequence length="213" mass="22073">MLAIAVALIILGVSPRHRLALGDAAPNKRLVPIVCTVVAVIAALLIRRVSVIVAIVVLVGVGLRVGLVVRSVRTRTRTKENRARDVGQLAGTLRTGALYRPEDAPDEPRVVALGRVAQTYGVPLAGLLESVQATMDRELQHQKQTVAQLQGPITTAAILTALPIIGIVMGGALGADSIHYLLGGGTGGLVLVGGVVCIAAGIEWSVRIITGAM</sequence>
<feature type="transmembrane region" description="Helical" evidence="1">
    <location>
        <begin position="153"/>
        <end position="174"/>
    </location>
</feature>
<gene>
    <name evidence="2" type="ORF">CYJ47_10950</name>
</gene>
<evidence type="ECO:0000256" key="1">
    <source>
        <dbReference type="SAM" id="Phobius"/>
    </source>
</evidence>
<dbReference type="KEGG" id="cpyr:CYJ47_10950"/>
<feature type="transmembrane region" description="Helical" evidence="1">
    <location>
        <begin position="30"/>
        <end position="63"/>
    </location>
</feature>
<dbReference type="Proteomes" id="UP000234560">
    <property type="component" value="Chromosome"/>
</dbReference>
<reference evidence="2" key="1">
    <citation type="submission" date="2017-12" db="EMBL/GenBank/DDBJ databases">
        <authorList>
            <person name="Thomas-White K."/>
            <person name="Wolfe A.J."/>
        </authorList>
    </citation>
    <scope>NUCLEOTIDE SEQUENCE</scope>
    <source>
        <strain evidence="2">UMB0763</strain>
    </source>
</reference>